<feature type="region of interest" description="Disordered" evidence="1">
    <location>
        <begin position="1"/>
        <end position="62"/>
    </location>
</feature>
<proteinExistence type="predicted"/>
<accession>A0ABM1AED9</accession>
<keyword evidence="3" id="KW-1185">Reference proteome</keyword>
<sequence length="293" mass="32111">MGKRKVQNKPSQTAPSAEGGEDKKEESKTKGKKTYSLQQQKGAAAQSGDAETSELPKVRLPDKLESALIEQIGEEQRSRQGQRDVSKRLTSKKLTDVYDSLLGTGFSRTQVEAAMSNCIMGGGDLIDALDWLCLNTQNDQLPAGFSETLQKEEEKRRPKFDLSLHEEKDLRLVASQDSGGEKGETSSGGKSTRSETPSAKTDKGGGGGGMKNWILQYAEQSSEEEEEEEDEGGDASSFNPTKRYADLHRQLQEVKSQAAIAKSSGATEKHKTLSKQLKEMHIGTTRMMIFSFV</sequence>
<evidence type="ECO:0000259" key="2">
    <source>
        <dbReference type="Pfam" id="PF24899"/>
    </source>
</evidence>
<evidence type="ECO:0000256" key="1">
    <source>
        <dbReference type="SAM" id="MobiDB-lite"/>
    </source>
</evidence>
<protein>
    <submittedName>
        <fullName evidence="4">ATP-dependent RNA helicase dhx29</fullName>
    </submittedName>
</protein>
<keyword evidence="4" id="KW-0347">Helicase</keyword>
<dbReference type="RefSeq" id="XP_012946084.1">
    <property type="nucleotide sequence ID" value="XM_013090630.2"/>
</dbReference>
<keyword evidence="4" id="KW-0378">Hydrolase</keyword>
<keyword evidence="4" id="KW-0547">Nucleotide-binding</keyword>
<feature type="compositionally biased region" description="Low complexity" evidence="1">
    <location>
        <begin position="185"/>
        <end position="196"/>
    </location>
</feature>
<dbReference type="InterPro" id="IPR056890">
    <property type="entry name" value="UBA_DHX29-like"/>
</dbReference>
<dbReference type="GeneID" id="101847629"/>
<reference evidence="4" key="1">
    <citation type="submission" date="2025-08" db="UniProtKB">
        <authorList>
            <consortium name="RefSeq"/>
        </authorList>
    </citation>
    <scope>IDENTIFICATION</scope>
</reference>
<keyword evidence="4" id="KW-0067">ATP-binding</keyword>
<dbReference type="GO" id="GO:0004386">
    <property type="term" value="F:helicase activity"/>
    <property type="evidence" value="ECO:0007669"/>
    <property type="project" value="UniProtKB-KW"/>
</dbReference>
<dbReference type="Pfam" id="PF24899">
    <property type="entry name" value="UBA_DHX29"/>
    <property type="match status" value="1"/>
</dbReference>
<feature type="compositionally biased region" description="Acidic residues" evidence="1">
    <location>
        <begin position="221"/>
        <end position="233"/>
    </location>
</feature>
<dbReference type="Proteomes" id="UP000694888">
    <property type="component" value="Unplaced"/>
</dbReference>
<organism evidence="3 4">
    <name type="scientific">Aplysia californica</name>
    <name type="common">California sea hare</name>
    <dbReference type="NCBI Taxonomy" id="6500"/>
    <lineage>
        <taxon>Eukaryota</taxon>
        <taxon>Metazoa</taxon>
        <taxon>Spiralia</taxon>
        <taxon>Lophotrochozoa</taxon>
        <taxon>Mollusca</taxon>
        <taxon>Gastropoda</taxon>
        <taxon>Heterobranchia</taxon>
        <taxon>Euthyneura</taxon>
        <taxon>Tectipleura</taxon>
        <taxon>Aplysiida</taxon>
        <taxon>Aplysioidea</taxon>
        <taxon>Aplysiidae</taxon>
        <taxon>Aplysia</taxon>
    </lineage>
</organism>
<feature type="domain" description="ATP-dependent RNA helicase DHX29-like UBA" evidence="2">
    <location>
        <begin position="93"/>
        <end position="147"/>
    </location>
</feature>
<evidence type="ECO:0000313" key="3">
    <source>
        <dbReference type="Proteomes" id="UP000694888"/>
    </source>
</evidence>
<feature type="compositionally biased region" description="Basic and acidic residues" evidence="1">
    <location>
        <begin position="149"/>
        <end position="171"/>
    </location>
</feature>
<evidence type="ECO:0000313" key="4">
    <source>
        <dbReference type="RefSeq" id="XP_012946084.1"/>
    </source>
</evidence>
<feature type="compositionally biased region" description="Basic and acidic residues" evidence="1">
    <location>
        <begin position="20"/>
        <end position="29"/>
    </location>
</feature>
<feature type="region of interest" description="Disordered" evidence="1">
    <location>
        <begin position="146"/>
        <end position="246"/>
    </location>
</feature>
<gene>
    <name evidence="4" type="primary">LOC101847629</name>
</gene>
<name>A0ABM1AED9_APLCA</name>